<dbReference type="Gene3D" id="3.30.930.10">
    <property type="entry name" value="Bira Bifunctional Protein, Domain 2"/>
    <property type="match status" value="1"/>
</dbReference>
<feature type="domain" description="BPL/LPL catalytic" evidence="1">
    <location>
        <begin position="46"/>
        <end position="251"/>
    </location>
</feature>
<evidence type="ECO:0000313" key="3">
    <source>
        <dbReference type="Proteomes" id="UP000034881"/>
    </source>
</evidence>
<comment type="caution">
    <text evidence="2">The sequence shown here is derived from an EMBL/GenBank/DDBJ whole genome shotgun (WGS) entry which is preliminary data.</text>
</comment>
<dbReference type="InterPro" id="IPR004143">
    <property type="entry name" value="BPL_LPL_catalytic"/>
</dbReference>
<evidence type="ECO:0000313" key="2">
    <source>
        <dbReference type="EMBL" id="KKR41431.1"/>
    </source>
</evidence>
<dbReference type="PROSITE" id="PS51733">
    <property type="entry name" value="BPL_LPL_CATALYTIC"/>
    <property type="match status" value="1"/>
</dbReference>
<dbReference type="Proteomes" id="UP000034881">
    <property type="component" value="Unassembled WGS sequence"/>
</dbReference>
<keyword evidence="2" id="KW-0436">Ligase</keyword>
<dbReference type="InterPro" id="IPR050664">
    <property type="entry name" value="Octanoyltrans_LipM/LipL"/>
</dbReference>
<dbReference type="GO" id="GO:0016874">
    <property type="term" value="F:ligase activity"/>
    <property type="evidence" value="ECO:0007669"/>
    <property type="project" value="UniProtKB-KW"/>
</dbReference>
<proteinExistence type="predicted"/>
<sequence>MDVQLLNTNELTHFFGEKFEFIDTGFSDGQFNMDFDIRRTNAVSEGKALPMFRVYEWKPWAVSLGYNQKADEIDKEKCKKKGFDLVRRPTGGRAVLHANEITYSVVLNLPDGMTIHDIYREIHTILLNAFISIGCMNIGFEKTQTDFREHYKSSGMSVSCFTSSARYEIEYEGRKVVGSAQRLFGKTLLQHGSILLSSGHEQIADVIKANSKSERDKLKEYILNHSGTLEESAGREISFDECRKSIYKIIK</sequence>
<dbReference type="CDD" id="cd16443">
    <property type="entry name" value="LplA"/>
    <property type="match status" value="1"/>
</dbReference>
<dbReference type="InterPro" id="IPR045864">
    <property type="entry name" value="aa-tRNA-synth_II/BPL/LPL"/>
</dbReference>
<dbReference type="Pfam" id="PF21948">
    <property type="entry name" value="LplA-B_cat"/>
    <property type="match status" value="1"/>
</dbReference>
<gene>
    <name evidence="2" type="ORF">UT77_C0011G0002</name>
</gene>
<dbReference type="PATRIC" id="fig|1618431.3.peg.1095"/>
<dbReference type="EMBL" id="LBYB01000011">
    <property type="protein sequence ID" value="KKR41431.1"/>
    <property type="molecule type" value="Genomic_DNA"/>
</dbReference>
<reference evidence="2 3" key="1">
    <citation type="journal article" date="2015" name="Nature">
        <title>rRNA introns, odd ribosomes, and small enigmatic genomes across a large radiation of phyla.</title>
        <authorList>
            <person name="Brown C.T."/>
            <person name="Hug L.A."/>
            <person name="Thomas B.C."/>
            <person name="Sharon I."/>
            <person name="Castelle C.J."/>
            <person name="Singh A."/>
            <person name="Wilkins M.J."/>
            <person name="Williams K.H."/>
            <person name="Banfield J.F."/>
        </authorList>
    </citation>
    <scope>NUCLEOTIDE SEQUENCE [LARGE SCALE GENOMIC DNA]</scope>
</reference>
<dbReference type="SUPFAM" id="SSF55681">
    <property type="entry name" value="Class II aaRS and biotin synthetases"/>
    <property type="match status" value="1"/>
</dbReference>
<protein>
    <submittedName>
        <fullName evidence="2">Biotin/lipoate A/B protein ligase</fullName>
    </submittedName>
</protein>
<accession>A0A0G0QVQ1</accession>
<dbReference type="AlphaFoldDB" id="A0A0G0QVQ1"/>
<dbReference type="PANTHER" id="PTHR43679:SF2">
    <property type="entry name" value="OCTANOYL-[GCVH]:PROTEIN N-OCTANOYLTRANSFERASE"/>
    <property type="match status" value="1"/>
</dbReference>
<organism evidence="2 3">
    <name type="scientific">Candidatus Daviesbacteria bacterium GW2011_GWC2_40_12</name>
    <dbReference type="NCBI Taxonomy" id="1618431"/>
    <lineage>
        <taxon>Bacteria</taxon>
        <taxon>Candidatus Daviesiibacteriota</taxon>
    </lineage>
</organism>
<name>A0A0G0QVQ1_9BACT</name>
<evidence type="ECO:0000259" key="1">
    <source>
        <dbReference type="PROSITE" id="PS51733"/>
    </source>
</evidence>
<dbReference type="PANTHER" id="PTHR43679">
    <property type="entry name" value="OCTANOYLTRANSFERASE LIPM-RELATED"/>
    <property type="match status" value="1"/>
</dbReference>